<dbReference type="Proteomes" id="UP000050795">
    <property type="component" value="Unassembled WGS sequence"/>
</dbReference>
<reference evidence="9 10" key="2">
    <citation type="submission" date="2023-11" db="UniProtKB">
        <authorList>
            <consortium name="WormBaseParasite"/>
        </authorList>
    </citation>
    <scope>IDENTIFICATION</scope>
</reference>
<comment type="similarity">
    <text evidence="3">Belongs to the Integrator subunit 8 family.</text>
</comment>
<dbReference type="PANTHER" id="PTHR13350:SF1">
    <property type="entry name" value="INTEGRATOR COMPLEX SUBUNIT 8"/>
    <property type="match status" value="1"/>
</dbReference>
<feature type="compositionally biased region" description="Polar residues" evidence="6">
    <location>
        <begin position="1312"/>
        <end position="1335"/>
    </location>
</feature>
<sequence>MKRSDDMDRNWLFYLAQPTKLAVDIEELTITHKLELLKQALSQAEISERKTNLGNSENGSSDNFSTENEAIHPDDVFTESSKLFKKSKVLDIMSLQIAANLKFSLNLFRVVSEMPTKLYARLYRLLVTYTAKFSQILQPQFEQAINKENIFIINPYGYFTWSQLNPVTIYGIMSYHIWCLHVSLTSSMLPQPFRNLTPIVSGLTEIPEVTFFADNRVEVGVILTRIQESVNQLSEINDLLEDINIARPLSSVFSTTESIFSVFSELSSNPEDQNSNLSDFVLQNSEPLSKSYLSASLNFVLGRYAFQQQEFHRSQELFQKTLNEMQLQNFTYLNETGATPRLVQAYLTACLSYTPADHISDDNASIPQSDDEFLQYFCSELEKCSSSLEVNKNQVMNVFWTQIWNSIDSVQSESSSDKHLLTIEDHLYEILLKGLIPVNDDSSNSYIPISLGIRHKLENLCLKLLNAYNNLLMNSTDTTNTGVAQSTKQTKQAKSSLDDKISDFIAVHQLFTKIYVCNSIERLMSNSVEHPLMLVTELLINFDKELTKNQTDKSTSSSSSVFHIDAIKGREFLFDCLATIMQRLSSSLKNYSTSNQFLIICQYITFLVQEGICSLGSLSMMNKLHYHKQNSYLLTVQKNFQDLLETLVSHKLWTHLPVQNRKYIQSISEAISSANSFSNDSDSEYSCSFNHKSLTDLPDPDYDLDFNLFNLDGGEDLLTQGPGFRLNHEISSPKDQISGPFKSSHMPKGNSPFQSVGDVDMRNLPQQIPSFSHMPVVQPHLIPGHGSFTSSSLPTLSKDNPHAYKIHVVRHLLLTRNPTDVNMLVDNLLRLGVTPDGILKINDSWLSSLHLLLSLEVVGLHGISGNNETNPIAFLLSSSGNIMWAVTVLLQLAKGSAIIRHEAGTLEYTTARAMLLASLNNLASVNPIVPPPASLSTSLPVNVATASHTVGKQSRIGDIFQWIRAAIKHELMLLDLLEFLNPSSFISIEENNQSYGVSKPNHSGQVSLNELIRRAKIILCYAAGLPSHANSLENKMESLNLIGLSDELITAATCFLLMVKEYDFLYPTSTPMQTISLPSENISYCVTCTASLHLIRILLHFHEVLQSTENVNKKMNINSEKQTSSSSLSTSPVFKNLLSATVKYGDLEKLKIVINEFYELILMRGCLFVEYSNSTDNVMNSNSKVSGSEQQQQQQQNNRNNYHSDTSRLRITSPSLYNIIGLLATIDKVAQLIIATGLNFPMNAKLKNSTDSEHVFIGLQLLDYLIIGFAQIAHQVCTKFSLRILKQVVSCFSMNNTFDEYKTTIESSITNSEDNGTTACTNNSSSDLQSNTTKMRTSRWDKPLTEPAKKDRRRNQQHEKNLTDHHQKGVILSFLDQQLWTLNLESHSLINGEMLCDHLNYCLHWGLSVQPDRIDWLILRGEVEFFKKNYRLALSTYLEYGSVVIDSFSKNTLSIYFTKELVFRMMCCLQYLGLFYESVVLSQLGPSDESLIDSAILLINSLGENSNGWPLVQVDTFTTEIVNLQNQRTTPSCNESSLDCLRGSCGGTFLHTTLDCPDNLIPYLWNVRLLSSLESSASNRGALSQSTKFRARLNNPEINVNNPEEILSESRCVLNLKYLRYLCNLYLI</sequence>
<proteinExistence type="inferred from homology"/>
<evidence type="ECO:0000256" key="5">
    <source>
        <dbReference type="ARBA" id="ARBA00023242"/>
    </source>
</evidence>
<dbReference type="WBParaSite" id="TREG1_98160.1">
    <property type="protein sequence ID" value="TREG1_98160.1"/>
    <property type="gene ID" value="TREG1_98160"/>
</dbReference>
<evidence type="ECO:0000313" key="9">
    <source>
        <dbReference type="WBParaSite" id="TREG1_98160.1"/>
    </source>
</evidence>
<feature type="compositionally biased region" description="Polar residues" evidence="6">
    <location>
        <begin position="1179"/>
        <end position="1189"/>
    </location>
</feature>
<dbReference type="GO" id="GO:0034472">
    <property type="term" value="P:snRNA 3'-end processing"/>
    <property type="evidence" value="ECO:0007669"/>
    <property type="project" value="InterPro"/>
</dbReference>
<evidence type="ECO:0000259" key="7">
    <source>
        <dbReference type="Pfam" id="PF25756"/>
    </source>
</evidence>
<comment type="subcellular location">
    <subcellularLocation>
        <location evidence="2">Chromosome</location>
    </subcellularLocation>
    <subcellularLocation>
        <location evidence="1">Nucleus</location>
    </subcellularLocation>
</comment>
<feature type="region of interest" description="Disordered" evidence="6">
    <location>
        <begin position="1179"/>
        <end position="1206"/>
    </location>
</feature>
<feature type="compositionally biased region" description="Basic and acidic residues" evidence="6">
    <location>
        <begin position="1338"/>
        <end position="1362"/>
    </location>
</feature>
<dbReference type="GO" id="GO:0005694">
    <property type="term" value="C:chromosome"/>
    <property type="evidence" value="ECO:0007669"/>
    <property type="project" value="UniProtKB-SubCell"/>
</dbReference>
<evidence type="ECO:0000256" key="4">
    <source>
        <dbReference type="ARBA" id="ARBA00022454"/>
    </source>
</evidence>
<dbReference type="PANTHER" id="PTHR13350">
    <property type="entry name" value="INTEGRATOR COMPLEX SUBUNIT 8"/>
    <property type="match status" value="1"/>
</dbReference>
<evidence type="ECO:0000256" key="2">
    <source>
        <dbReference type="ARBA" id="ARBA00004286"/>
    </source>
</evidence>
<evidence type="ECO:0000313" key="8">
    <source>
        <dbReference type="Proteomes" id="UP000050795"/>
    </source>
</evidence>
<dbReference type="InterPro" id="IPR038751">
    <property type="entry name" value="INTS8"/>
</dbReference>
<organism evidence="8 9">
    <name type="scientific">Trichobilharzia regenti</name>
    <name type="common">Nasal bird schistosome</name>
    <dbReference type="NCBI Taxonomy" id="157069"/>
    <lineage>
        <taxon>Eukaryota</taxon>
        <taxon>Metazoa</taxon>
        <taxon>Spiralia</taxon>
        <taxon>Lophotrochozoa</taxon>
        <taxon>Platyhelminthes</taxon>
        <taxon>Trematoda</taxon>
        <taxon>Digenea</taxon>
        <taxon>Strigeidida</taxon>
        <taxon>Schistosomatoidea</taxon>
        <taxon>Schistosomatidae</taxon>
        <taxon>Trichobilharzia</taxon>
    </lineage>
</organism>
<evidence type="ECO:0000256" key="3">
    <source>
        <dbReference type="ARBA" id="ARBA00007147"/>
    </source>
</evidence>
<evidence type="ECO:0000256" key="6">
    <source>
        <dbReference type="SAM" id="MobiDB-lite"/>
    </source>
</evidence>
<feature type="compositionally biased region" description="Low complexity" evidence="6">
    <location>
        <begin position="1190"/>
        <end position="1201"/>
    </location>
</feature>
<protein>
    <recommendedName>
        <fullName evidence="7">INTS8 TPR repeats domain-containing protein</fullName>
    </recommendedName>
</protein>
<accession>A0AA85KJC0</accession>
<evidence type="ECO:0000256" key="1">
    <source>
        <dbReference type="ARBA" id="ARBA00004123"/>
    </source>
</evidence>
<feature type="domain" description="INTS8 TPR repeats" evidence="7">
    <location>
        <begin position="1377"/>
        <end position="1484"/>
    </location>
</feature>
<dbReference type="InterPro" id="IPR057980">
    <property type="entry name" value="TPR_INTS8"/>
</dbReference>
<feature type="region of interest" description="Disordered" evidence="6">
    <location>
        <begin position="1312"/>
        <end position="1362"/>
    </location>
</feature>
<keyword evidence="4" id="KW-0158">Chromosome</keyword>
<name>A0AA85KJC0_TRIRE</name>
<dbReference type="WBParaSite" id="TREG1_98160.2">
    <property type="protein sequence ID" value="TREG1_98160.2"/>
    <property type="gene ID" value="TREG1_98160"/>
</dbReference>
<keyword evidence="5" id="KW-0539">Nucleus</keyword>
<reference evidence="8" key="1">
    <citation type="submission" date="2022-06" db="EMBL/GenBank/DDBJ databases">
        <authorList>
            <person name="Berger JAMES D."/>
            <person name="Berger JAMES D."/>
        </authorList>
    </citation>
    <scope>NUCLEOTIDE SEQUENCE [LARGE SCALE GENOMIC DNA]</scope>
</reference>
<dbReference type="WBParaSite" id="TREG1_98160.3">
    <property type="protein sequence ID" value="TREG1_98160.3"/>
    <property type="gene ID" value="TREG1_98160"/>
</dbReference>
<keyword evidence="8" id="KW-1185">Reference proteome</keyword>
<dbReference type="Pfam" id="PF25756">
    <property type="entry name" value="TPR_INTS8"/>
    <property type="match status" value="1"/>
</dbReference>
<dbReference type="GO" id="GO:0032039">
    <property type="term" value="C:integrator complex"/>
    <property type="evidence" value="ECO:0007669"/>
    <property type="project" value="TreeGrafter"/>
</dbReference>
<evidence type="ECO:0000313" key="10">
    <source>
        <dbReference type="WBParaSite" id="TREG1_98160.2"/>
    </source>
</evidence>
<dbReference type="WBParaSite" id="TREG1_98160.4">
    <property type="protein sequence ID" value="TREG1_98160.4"/>
    <property type="gene ID" value="TREG1_98160"/>
</dbReference>